<organism evidence="1">
    <name type="scientific">Eutreptiella gymnastica</name>
    <dbReference type="NCBI Taxonomy" id="73025"/>
    <lineage>
        <taxon>Eukaryota</taxon>
        <taxon>Discoba</taxon>
        <taxon>Euglenozoa</taxon>
        <taxon>Euglenida</taxon>
        <taxon>Spirocuta</taxon>
        <taxon>Euglenophyceae</taxon>
        <taxon>Eutreptiales</taxon>
        <taxon>Eutreptiaceae</taxon>
        <taxon>Eutreptiella</taxon>
    </lineage>
</organism>
<name>A0A7S1IBM3_9EUGL</name>
<reference evidence="1" key="1">
    <citation type="submission" date="2021-01" db="EMBL/GenBank/DDBJ databases">
        <authorList>
            <person name="Corre E."/>
            <person name="Pelletier E."/>
            <person name="Niang G."/>
            <person name="Scheremetjew M."/>
            <person name="Finn R."/>
            <person name="Kale V."/>
            <person name="Holt S."/>
            <person name="Cochrane G."/>
            <person name="Meng A."/>
            <person name="Brown T."/>
            <person name="Cohen L."/>
        </authorList>
    </citation>
    <scope>NUCLEOTIDE SEQUENCE</scope>
    <source>
        <strain evidence="1">NIES-381</strain>
    </source>
</reference>
<protein>
    <submittedName>
        <fullName evidence="1">Uncharacterized protein</fullName>
    </submittedName>
</protein>
<evidence type="ECO:0000313" key="1">
    <source>
        <dbReference type="EMBL" id="CAD9007373.1"/>
    </source>
</evidence>
<accession>A0A7S1IBM3</accession>
<sequence>MRNPQQRQPLIPLGQCLDCSVALLASWQRFPLVIYCIAGFTGLLIESDMSENGCGKWGVCAHFEPAETDGAERLRIMGVFYSPGKNHDWGRASSVCLLFF</sequence>
<dbReference type="EMBL" id="HBGA01050243">
    <property type="protein sequence ID" value="CAD9007373.1"/>
    <property type="molecule type" value="Transcribed_RNA"/>
</dbReference>
<dbReference type="AlphaFoldDB" id="A0A7S1IBM3"/>
<gene>
    <name evidence="1" type="ORF">EGYM00392_LOCUS18466</name>
</gene>
<proteinExistence type="predicted"/>